<keyword evidence="1" id="KW-0472">Membrane</keyword>
<dbReference type="AlphaFoldDB" id="A0A2P2JKE5"/>
<accession>A0A2P2JKE5</accession>
<evidence type="ECO:0000256" key="1">
    <source>
        <dbReference type="SAM" id="Phobius"/>
    </source>
</evidence>
<keyword evidence="1" id="KW-0812">Transmembrane</keyword>
<proteinExistence type="predicted"/>
<feature type="transmembrane region" description="Helical" evidence="1">
    <location>
        <begin position="69"/>
        <end position="88"/>
    </location>
</feature>
<protein>
    <submittedName>
        <fullName evidence="2">Uncharacterized protein MANES_04G075400</fullName>
    </submittedName>
</protein>
<reference evidence="2" key="1">
    <citation type="submission" date="2018-02" db="EMBL/GenBank/DDBJ databases">
        <title>Rhizophora mucronata_Transcriptome.</title>
        <authorList>
            <person name="Meera S.P."/>
            <person name="Sreeshan A."/>
            <person name="Augustine A."/>
        </authorList>
    </citation>
    <scope>NUCLEOTIDE SEQUENCE</scope>
    <source>
        <tissue evidence="2">Leaf</tissue>
    </source>
</reference>
<sequence>MPTSSKTIALPCQFILYLSIRFCLTRIYIHGMSLADPLTGTCQNNCMRAWFLLSVLKIPEMLPAMWTRLLAILAVRMAIPMLRLALLLSGNCRIPAV</sequence>
<feature type="transmembrane region" description="Helical" evidence="1">
    <location>
        <begin position="7"/>
        <end position="29"/>
    </location>
</feature>
<evidence type="ECO:0000313" key="2">
    <source>
        <dbReference type="EMBL" id="MBW93951.1"/>
    </source>
</evidence>
<name>A0A2P2JKE5_RHIMU</name>
<dbReference type="EMBL" id="GGEC01013468">
    <property type="protein sequence ID" value="MBW93951.1"/>
    <property type="molecule type" value="Transcribed_RNA"/>
</dbReference>
<organism evidence="2">
    <name type="scientific">Rhizophora mucronata</name>
    <name type="common">Asiatic mangrove</name>
    <dbReference type="NCBI Taxonomy" id="61149"/>
    <lineage>
        <taxon>Eukaryota</taxon>
        <taxon>Viridiplantae</taxon>
        <taxon>Streptophyta</taxon>
        <taxon>Embryophyta</taxon>
        <taxon>Tracheophyta</taxon>
        <taxon>Spermatophyta</taxon>
        <taxon>Magnoliopsida</taxon>
        <taxon>eudicotyledons</taxon>
        <taxon>Gunneridae</taxon>
        <taxon>Pentapetalae</taxon>
        <taxon>rosids</taxon>
        <taxon>fabids</taxon>
        <taxon>Malpighiales</taxon>
        <taxon>Rhizophoraceae</taxon>
        <taxon>Rhizophora</taxon>
    </lineage>
</organism>
<keyword evidence="1" id="KW-1133">Transmembrane helix</keyword>